<name>A0AAN9Y897_9HEMI</name>
<gene>
    <name evidence="11" type="ORF">V9T40_008868</name>
</gene>
<evidence type="ECO:0000256" key="3">
    <source>
        <dbReference type="ARBA" id="ARBA00022614"/>
    </source>
</evidence>
<dbReference type="PANTHER" id="PTHR15454:SF56">
    <property type="entry name" value="PROTEIN PHOSPHATASE 1 REGULATORY SUBUNIT 7-RELATED"/>
    <property type="match status" value="1"/>
</dbReference>
<dbReference type="SMART" id="SM00365">
    <property type="entry name" value="LRR_SD22"/>
    <property type="match status" value="5"/>
</dbReference>
<evidence type="ECO:0000313" key="12">
    <source>
        <dbReference type="Proteomes" id="UP001367676"/>
    </source>
</evidence>
<comment type="subcellular location">
    <subcellularLocation>
        <location evidence="1">Cytoplasm</location>
        <location evidence="1">Cytoskeleton</location>
        <location evidence="1">Microtubule organizing center</location>
        <location evidence="1">Centrosome</location>
    </subcellularLocation>
</comment>
<feature type="region of interest" description="Disordered" evidence="10">
    <location>
        <begin position="309"/>
        <end position="365"/>
    </location>
</feature>
<dbReference type="FunFam" id="3.80.10.10:FF:000165">
    <property type="entry name" value="Centrosomal protein of 97 kDa"/>
    <property type="match status" value="1"/>
</dbReference>
<dbReference type="Pfam" id="PF00612">
    <property type="entry name" value="IQ"/>
    <property type="match status" value="1"/>
</dbReference>
<dbReference type="InterPro" id="IPR003591">
    <property type="entry name" value="Leu-rich_rpt_typical-subtyp"/>
</dbReference>
<keyword evidence="2" id="KW-0963">Cytoplasm</keyword>
<dbReference type="AlphaFoldDB" id="A0AAN9Y897"/>
<evidence type="ECO:0000313" key="11">
    <source>
        <dbReference type="EMBL" id="KAK7601427.1"/>
    </source>
</evidence>
<accession>A0AAN9Y897</accession>
<protein>
    <recommendedName>
        <fullName evidence="8">Centrosomal protein of 97 kDa</fullName>
    </recommendedName>
    <alternativeName>
        <fullName evidence="9">Leucine-rich repeat and IQ domain-containing protein 2</fullName>
    </alternativeName>
</protein>
<dbReference type="Pfam" id="PF12799">
    <property type="entry name" value="LRR_4"/>
    <property type="match status" value="1"/>
</dbReference>
<evidence type="ECO:0000256" key="1">
    <source>
        <dbReference type="ARBA" id="ARBA00004300"/>
    </source>
</evidence>
<evidence type="ECO:0000256" key="4">
    <source>
        <dbReference type="ARBA" id="ARBA00022737"/>
    </source>
</evidence>
<feature type="region of interest" description="Disordered" evidence="10">
    <location>
        <begin position="673"/>
        <end position="693"/>
    </location>
</feature>
<dbReference type="PANTHER" id="PTHR15454">
    <property type="entry name" value="NISCHARIN RELATED"/>
    <property type="match status" value="1"/>
</dbReference>
<dbReference type="SMART" id="SM00369">
    <property type="entry name" value="LRR_TYP"/>
    <property type="match status" value="5"/>
</dbReference>
<feature type="compositionally biased region" description="Polar residues" evidence="10">
    <location>
        <begin position="352"/>
        <end position="365"/>
    </location>
</feature>
<dbReference type="InterPro" id="IPR025875">
    <property type="entry name" value="Leu-rich_rpt_4"/>
</dbReference>
<keyword evidence="5" id="KW-0970">Cilium biogenesis/degradation</keyword>
<evidence type="ECO:0000256" key="8">
    <source>
        <dbReference type="ARBA" id="ARBA00068862"/>
    </source>
</evidence>
<comment type="function">
    <text evidence="7">Acts as a key negative regulator of ciliogenesis in collaboration with CCP110 by capping the mother centriole thereby preventing cilia formation. Required for recruitment of CCP110 to the centrosome.</text>
</comment>
<sequence length="693" mass="77847">MPVKDVAALCPCNTKNAEPSCGILDLSNKGIKKLDKAAVPVTINSRTRNVISLNLSGNCLQRLDNIDMFSELIELNASRNQLLRMYHVIRLRQLVKINLSNNHILSIEGLRELKNLKYLNLSHNNIKVIDSSHLMNNTNLDHLDLSHNSIMHITNIAHLTSLKTLHLHKNQIVNLQHCEFYLPGNLEILTLANNNLTDLNEVSHLVQLCNLKEVSISGNPCVSMTADCRGFDYRPFVLNWCTSIRVIDGYAVDDLESLRAEWLYSQGKGRKFRVGEHSALVQYLIDTCPMSGKALESENERKLRLILSKAQQHQKQLSQEQPNIRRSSSRRSLQNTPQSIMSRSLDPGALSRKTSTAASDCSSQLSESFDEFTEKKMTRSSHWPDSSRSDTFSHGIPLKHPFTNGEPLPTSTALVPAPDSLISPSIATSLPFYSSSSQKSDKIDEDDSELCPAKLKTIKTKAHEKEGQSNESLEKKQDLNEAATCIQKVWRGYQTRVLNRRVSDVYQQIQSMRFNQYIKKLAIDMEATRAALDKEHQLQVLQMEAINALWKKISMLQISAENSQNSSQTANDKMNLKTLAITCSHLDSQVQKLQNSMQEIFQRINTKTDVTNSATSTQTEIIAVHTPKDDSKSQFPYHRSTTLHRPSSLALNVDSNIQLSNCVASDLSKRTTTLEEAPSDLLSSTSDKTAMKK</sequence>
<dbReference type="EMBL" id="JBBCAQ010000010">
    <property type="protein sequence ID" value="KAK7601427.1"/>
    <property type="molecule type" value="Genomic_DNA"/>
</dbReference>
<feature type="compositionally biased region" description="Polar residues" evidence="10">
    <location>
        <begin position="309"/>
        <end position="342"/>
    </location>
</feature>
<organism evidence="11 12">
    <name type="scientific">Parthenolecanium corni</name>
    <dbReference type="NCBI Taxonomy" id="536013"/>
    <lineage>
        <taxon>Eukaryota</taxon>
        <taxon>Metazoa</taxon>
        <taxon>Ecdysozoa</taxon>
        <taxon>Arthropoda</taxon>
        <taxon>Hexapoda</taxon>
        <taxon>Insecta</taxon>
        <taxon>Pterygota</taxon>
        <taxon>Neoptera</taxon>
        <taxon>Paraneoptera</taxon>
        <taxon>Hemiptera</taxon>
        <taxon>Sternorrhyncha</taxon>
        <taxon>Coccoidea</taxon>
        <taxon>Coccidae</taxon>
        <taxon>Parthenolecanium</taxon>
    </lineage>
</organism>
<comment type="caution">
    <text evidence="11">The sequence shown here is derived from an EMBL/GenBank/DDBJ whole genome shotgun (WGS) entry which is preliminary data.</text>
</comment>
<dbReference type="GO" id="GO:0030030">
    <property type="term" value="P:cell projection organization"/>
    <property type="evidence" value="ECO:0007669"/>
    <property type="project" value="UniProtKB-KW"/>
</dbReference>
<reference evidence="11 12" key="1">
    <citation type="submission" date="2024-03" db="EMBL/GenBank/DDBJ databases">
        <title>Adaptation during the transition from Ophiocordyceps entomopathogen to insect associate is accompanied by gene loss and intensified selection.</title>
        <authorList>
            <person name="Ward C.M."/>
            <person name="Onetto C.A."/>
            <person name="Borneman A.R."/>
        </authorList>
    </citation>
    <scope>NUCLEOTIDE SEQUENCE [LARGE SCALE GENOMIC DNA]</scope>
    <source>
        <strain evidence="11">AWRI1</strain>
        <tissue evidence="11">Single Adult Female</tissue>
    </source>
</reference>
<keyword evidence="12" id="KW-1185">Reference proteome</keyword>
<feature type="region of interest" description="Disordered" evidence="10">
    <location>
        <begin position="377"/>
        <end position="405"/>
    </location>
</feature>
<dbReference type="InterPro" id="IPR000048">
    <property type="entry name" value="IQ_motif_EF-hand-BS"/>
</dbReference>
<dbReference type="Pfam" id="PF14580">
    <property type="entry name" value="LRR_9"/>
    <property type="match status" value="1"/>
</dbReference>
<evidence type="ECO:0000256" key="10">
    <source>
        <dbReference type="SAM" id="MobiDB-lite"/>
    </source>
</evidence>
<feature type="compositionally biased region" description="Polar residues" evidence="10">
    <location>
        <begin position="681"/>
        <end position="693"/>
    </location>
</feature>
<evidence type="ECO:0000256" key="9">
    <source>
        <dbReference type="ARBA" id="ARBA00076677"/>
    </source>
</evidence>
<proteinExistence type="predicted"/>
<keyword evidence="6" id="KW-0206">Cytoskeleton</keyword>
<keyword evidence="4" id="KW-0677">Repeat</keyword>
<dbReference type="GO" id="GO:0005813">
    <property type="term" value="C:centrosome"/>
    <property type="evidence" value="ECO:0007669"/>
    <property type="project" value="UniProtKB-SubCell"/>
</dbReference>
<dbReference type="Proteomes" id="UP001367676">
    <property type="component" value="Unassembled WGS sequence"/>
</dbReference>
<evidence type="ECO:0000256" key="2">
    <source>
        <dbReference type="ARBA" id="ARBA00022490"/>
    </source>
</evidence>
<dbReference type="Gene3D" id="3.80.10.10">
    <property type="entry name" value="Ribonuclease Inhibitor"/>
    <property type="match status" value="2"/>
</dbReference>
<evidence type="ECO:0000256" key="6">
    <source>
        <dbReference type="ARBA" id="ARBA00023212"/>
    </source>
</evidence>
<evidence type="ECO:0000256" key="5">
    <source>
        <dbReference type="ARBA" id="ARBA00022794"/>
    </source>
</evidence>
<dbReference type="PROSITE" id="PS50096">
    <property type="entry name" value="IQ"/>
    <property type="match status" value="1"/>
</dbReference>
<dbReference type="GO" id="GO:0005737">
    <property type="term" value="C:cytoplasm"/>
    <property type="evidence" value="ECO:0007669"/>
    <property type="project" value="TreeGrafter"/>
</dbReference>
<feature type="compositionally biased region" description="Polar residues" evidence="10">
    <location>
        <begin position="380"/>
        <end position="392"/>
    </location>
</feature>
<dbReference type="Gene3D" id="1.20.5.190">
    <property type="match status" value="1"/>
</dbReference>
<dbReference type="InterPro" id="IPR032675">
    <property type="entry name" value="LRR_dom_sf"/>
</dbReference>
<dbReference type="PROSITE" id="PS51450">
    <property type="entry name" value="LRR"/>
    <property type="match status" value="4"/>
</dbReference>
<dbReference type="SUPFAM" id="SSF52058">
    <property type="entry name" value="L domain-like"/>
    <property type="match status" value="1"/>
</dbReference>
<evidence type="ECO:0000256" key="7">
    <source>
        <dbReference type="ARBA" id="ARBA00058656"/>
    </source>
</evidence>
<dbReference type="InterPro" id="IPR001611">
    <property type="entry name" value="Leu-rich_rpt"/>
</dbReference>
<dbReference type="CDD" id="cd23767">
    <property type="entry name" value="IQCD"/>
    <property type="match status" value="1"/>
</dbReference>
<keyword evidence="3" id="KW-0433">Leucine-rich repeat</keyword>